<dbReference type="OrthoDB" id="5452389at2"/>
<dbReference type="PANTHER" id="PTHR32309">
    <property type="entry name" value="TYROSINE-PROTEIN KINASE"/>
    <property type="match status" value="1"/>
</dbReference>
<dbReference type="eggNOG" id="COG3524">
    <property type="taxonomic scope" value="Bacteria"/>
</dbReference>
<sequence>MIVKKYAKEYKNVLEKIKDLSLFDSFKIVWFLMIFVAIYYFLIATDRYVSTMTLSVRSTNGETADTNGVLSLLTDTSNTSEDLKYLQGYIYSLDMLKILDEKIGLRKLYQEQFIDLFFKIWDFSSMESFLKYYQNRVKIYTDDKTGLLNVDVEGFTPESAHLIAQNIMEESEKFINEISHAAAREQMAFAENEIVKYKERYKKAQNDLIAFQNKYGVFDPLKQAENRVGLVAQLEGNLAQKEATLLTLQSYMNDSAPEIVTLKAEIEAIKRQLQREIAKISSSNSSQKLNDLVAQFQDLSIEASFAQSAYEAALKAYETARIEAARKIKQLVVIQNPDLPQSAEYPKRIYSVITAFMILSLIFGIIKFIKMIIEEHKY</sequence>
<feature type="transmembrane region" description="Helical" evidence="2">
    <location>
        <begin position="21"/>
        <end position="42"/>
    </location>
</feature>
<evidence type="ECO:0000256" key="1">
    <source>
        <dbReference type="SAM" id="Coils"/>
    </source>
</evidence>
<dbReference type="Proteomes" id="UP000192902">
    <property type="component" value="Chromosome"/>
</dbReference>
<accession>A0A1W6BWF5</accession>
<protein>
    <submittedName>
        <fullName evidence="3">Capsular polysaccharide export system, inner membrane protein</fullName>
    </submittedName>
</protein>
<dbReference type="GO" id="GO:0005886">
    <property type="term" value="C:plasma membrane"/>
    <property type="evidence" value="ECO:0007669"/>
    <property type="project" value="TreeGrafter"/>
</dbReference>
<organism evidence="3 4">
    <name type="scientific">Campylobacter cuniculorum DSM 23162 = LMG 24588</name>
    <dbReference type="NCBI Taxonomy" id="1121267"/>
    <lineage>
        <taxon>Bacteria</taxon>
        <taxon>Pseudomonadati</taxon>
        <taxon>Campylobacterota</taxon>
        <taxon>Epsilonproteobacteria</taxon>
        <taxon>Campylobacterales</taxon>
        <taxon>Campylobacteraceae</taxon>
        <taxon>Campylobacter</taxon>
    </lineage>
</organism>
<proteinExistence type="predicted"/>
<name>A0A1W6BWF5_9BACT</name>
<dbReference type="RefSeq" id="WP_035175948.1">
    <property type="nucleotide sequence ID" value="NZ_CP020867.1"/>
</dbReference>
<keyword evidence="2" id="KW-1133">Transmembrane helix</keyword>
<dbReference type="EMBL" id="CP020867">
    <property type="protein sequence ID" value="ARJ56387.1"/>
    <property type="molecule type" value="Genomic_DNA"/>
</dbReference>
<dbReference type="AlphaFoldDB" id="A0A1W6BWF5"/>
<dbReference type="STRING" id="1121267.CCUN_0769"/>
<feature type="transmembrane region" description="Helical" evidence="2">
    <location>
        <begin position="349"/>
        <end position="369"/>
    </location>
</feature>
<reference evidence="3 4" key="1">
    <citation type="submission" date="2017-04" db="EMBL/GenBank/DDBJ databases">
        <title>Complete genome sequence of the Campylobacter cuniculorum type strain LMG24588.</title>
        <authorList>
            <person name="Miller W.G."/>
            <person name="Yee E."/>
            <person name="Revez J."/>
            <person name="Bono J.L."/>
            <person name="Rossi M."/>
        </authorList>
    </citation>
    <scope>NUCLEOTIDE SEQUENCE [LARGE SCALE GENOMIC DNA]</scope>
    <source>
        <strain evidence="3 4">LMG 24588</strain>
    </source>
</reference>
<keyword evidence="2" id="KW-0472">Membrane</keyword>
<gene>
    <name evidence="3" type="primary">kpsE</name>
    <name evidence="3" type="ORF">CCUN_0769</name>
</gene>
<dbReference type="PANTHER" id="PTHR32309:SF13">
    <property type="entry name" value="FERRIC ENTEROBACTIN TRANSPORT PROTEIN FEPE"/>
    <property type="match status" value="1"/>
</dbReference>
<feature type="coiled-coil region" evidence="1">
    <location>
        <begin position="180"/>
        <end position="214"/>
    </location>
</feature>
<dbReference type="KEGG" id="ccun:CCUN_0769"/>
<evidence type="ECO:0000313" key="3">
    <source>
        <dbReference type="EMBL" id="ARJ56387.1"/>
    </source>
</evidence>
<dbReference type="GO" id="GO:0004713">
    <property type="term" value="F:protein tyrosine kinase activity"/>
    <property type="evidence" value="ECO:0007669"/>
    <property type="project" value="TreeGrafter"/>
</dbReference>
<evidence type="ECO:0000313" key="4">
    <source>
        <dbReference type="Proteomes" id="UP000192902"/>
    </source>
</evidence>
<dbReference type="InterPro" id="IPR050445">
    <property type="entry name" value="Bact_polysacc_biosynth/exp"/>
</dbReference>
<keyword evidence="2" id="KW-0812">Transmembrane</keyword>
<evidence type="ECO:0000256" key="2">
    <source>
        <dbReference type="SAM" id="Phobius"/>
    </source>
</evidence>
<keyword evidence="1" id="KW-0175">Coiled coil</keyword>